<feature type="region of interest" description="Disordered" evidence="1">
    <location>
        <begin position="240"/>
        <end position="264"/>
    </location>
</feature>
<evidence type="ECO:0000256" key="1">
    <source>
        <dbReference type="SAM" id="MobiDB-lite"/>
    </source>
</evidence>
<feature type="region of interest" description="Disordered" evidence="1">
    <location>
        <begin position="25"/>
        <end position="60"/>
    </location>
</feature>
<evidence type="ECO:0008006" key="3">
    <source>
        <dbReference type="Google" id="ProtNLM"/>
    </source>
</evidence>
<feature type="region of interest" description="Disordered" evidence="1">
    <location>
        <begin position="424"/>
        <end position="465"/>
    </location>
</feature>
<dbReference type="InterPro" id="IPR035979">
    <property type="entry name" value="RBD_domain_sf"/>
</dbReference>
<feature type="region of interest" description="Disordered" evidence="1">
    <location>
        <begin position="196"/>
        <end position="219"/>
    </location>
</feature>
<dbReference type="AlphaFoldDB" id="A0A7S1M1L0"/>
<dbReference type="EMBL" id="HBGF01024846">
    <property type="protein sequence ID" value="CAD9119283.1"/>
    <property type="molecule type" value="Transcribed_RNA"/>
</dbReference>
<feature type="compositionally biased region" description="Polar residues" evidence="1">
    <location>
        <begin position="26"/>
        <end position="41"/>
    </location>
</feature>
<gene>
    <name evidence="2" type="ORF">NDES1114_LOCUS16461</name>
</gene>
<dbReference type="GO" id="GO:0003676">
    <property type="term" value="F:nucleic acid binding"/>
    <property type="evidence" value="ECO:0007669"/>
    <property type="project" value="InterPro"/>
</dbReference>
<protein>
    <recommendedName>
        <fullName evidence="3">RRM domain-containing protein</fullName>
    </recommendedName>
</protein>
<organism evidence="2">
    <name type="scientific">Neobodo designis</name>
    <name type="common">Flagellated protozoan</name>
    <name type="synonym">Bodo designis</name>
    <dbReference type="NCBI Taxonomy" id="312471"/>
    <lineage>
        <taxon>Eukaryota</taxon>
        <taxon>Discoba</taxon>
        <taxon>Euglenozoa</taxon>
        <taxon>Kinetoplastea</taxon>
        <taxon>Metakinetoplastina</taxon>
        <taxon>Neobodonida</taxon>
        <taxon>Neobodo</taxon>
    </lineage>
</organism>
<proteinExistence type="predicted"/>
<sequence>MTAKSMDDLSTLTDMVDALVDESAPAPTNWSFTSAPSSGLPQRSKDDSRQPFRSQPHQPLPQGVVALPLEQCFFQAPRVKTPQPDNAASLTKLFVGNMRFEMTREALRWVFVNACGVDVPVTHVLVHVKSASNNGQPTGCASVYVSEPEAERLLEMNQRIFCSASMLYIAPSVEIMTKMIDERMILDVDSRGKKLRGPKNSMVVERSRATPIPTPTGSFTDMTFQNASFGVGTDSPLQPGSFAGMTNYSPPRAGDGASPPATPPLPADAPAYERYPLLPPAPQTPMPALDDAVELFVGGIRYEATRTFVAWMLTRALARRGLAVTIHDSQVRLFTNAARRRANNAGCAIIRLDRGDADKLLSVNHCVLCDANGAYFAAAPDAMQRFISTYQDKMRSGPSHAVVIEMRRSATTAPRMPQQFTYGGGPAGGYNGQGHTPVFGNVSPESYRHDERPPAVPSWMNQTGA</sequence>
<name>A0A7S1M1L0_NEODS</name>
<evidence type="ECO:0000313" key="2">
    <source>
        <dbReference type="EMBL" id="CAD9119283.1"/>
    </source>
</evidence>
<accession>A0A7S1M1L0</accession>
<reference evidence="2" key="1">
    <citation type="submission" date="2021-01" db="EMBL/GenBank/DDBJ databases">
        <authorList>
            <person name="Corre E."/>
            <person name="Pelletier E."/>
            <person name="Niang G."/>
            <person name="Scheremetjew M."/>
            <person name="Finn R."/>
            <person name="Kale V."/>
            <person name="Holt S."/>
            <person name="Cochrane G."/>
            <person name="Meng A."/>
            <person name="Brown T."/>
            <person name="Cohen L."/>
        </authorList>
    </citation>
    <scope>NUCLEOTIDE SEQUENCE</scope>
    <source>
        <strain evidence="2">CCAP 1951/1</strain>
    </source>
</reference>
<dbReference type="PANTHER" id="PTHR37561">
    <property type="entry name" value="F-BOX DOMAIN-CONTAINING PROTEIN"/>
    <property type="match status" value="1"/>
</dbReference>
<dbReference type="SUPFAM" id="SSF54928">
    <property type="entry name" value="RNA-binding domain, RBD"/>
    <property type="match status" value="1"/>
</dbReference>
<dbReference type="PANTHER" id="PTHR37561:SF3">
    <property type="entry name" value="F-BOX DOMAIN-CONTAINING PROTEIN"/>
    <property type="match status" value="1"/>
</dbReference>
<dbReference type="InterPro" id="IPR012677">
    <property type="entry name" value="Nucleotide-bd_a/b_plait_sf"/>
</dbReference>
<dbReference type="Gene3D" id="3.30.70.330">
    <property type="match status" value="1"/>
</dbReference>